<evidence type="ECO:0000259" key="11">
    <source>
        <dbReference type="Pfam" id="PF00694"/>
    </source>
</evidence>
<evidence type="ECO:0000256" key="2">
    <source>
        <dbReference type="ARBA" id="ARBA00002695"/>
    </source>
</evidence>
<evidence type="ECO:0000256" key="5">
    <source>
        <dbReference type="ARBA" id="ARBA00011271"/>
    </source>
</evidence>
<dbReference type="InterPro" id="IPR000573">
    <property type="entry name" value="AconitaseA/IPMdHydase_ssu_swvl"/>
</dbReference>
<evidence type="ECO:0000313" key="14">
    <source>
        <dbReference type="Proteomes" id="UP000184123"/>
    </source>
</evidence>
<dbReference type="EMBL" id="FRCA01000002">
    <property type="protein sequence ID" value="SHL69660.1"/>
    <property type="molecule type" value="Genomic_DNA"/>
</dbReference>
<dbReference type="SUPFAM" id="SSF52016">
    <property type="entry name" value="LeuD/IlvD-like"/>
    <property type="match status" value="1"/>
</dbReference>
<dbReference type="CDD" id="cd01577">
    <property type="entry name" value="IPMI_Swivel"/>
    <property type="match status" value="1"/>
</dbReference>
<comment type="catalytic activity">
    <reaction evidence="1">
        <text>(2R,3S)-3-isopropylmalate = (2S)-2-isopropylmalate</text>
        <dbReference type="Rhea" id="RHEA:32287"/>
        <dbReference type="ChEBI" id="CHEBI:1178"/>
        <dbReference type="ChEBI" id="CHEBI:35121"/>
        <dbReference type="EC" id="4.2.1.33"/>
    </reaction>
</comment>
<dbReference type="GO" id="GO:0003861">
    <property type="term" value="F:3-isopropylmalate dehydratase activity"/>
    <property type="evidence" value="ECO:0007669"/>
    <property type="project" value="UniProtKB-EC"/>
</dbReference>
<dbReference type="PANTHER" id="PTHR43345">
    <property type="entry name" value="3-ISOPROPYLMALATE DEHYDRATASE SMALL SUBUNIT 2-RELATED-RELATED"/>
    <property type="match status" value="1"/>
</dbReference>
<dbReference type="InterPro" id="IPR033940">
    <property type="entry name" value="IPMI_Swivel"/>
</dbReference>
<evidence type="ECO:0000313" key="15">
    <source>
        <dbReference type="Proteomes" id="UP000321726"/>
    </source>
</evidence>
<dbReference type="GO" id="GO:0009098">
    <property type="term" value="P:L-leucine biosynthetic process"/>
    <property type="evidence" value="ECO:0007669"/>
    <property type="project" value="UniProtKB-UniPathway"/>
</dbReference>
<reference evidence="13 14" key="1">
    <citation type="submission" date="2016-11" db="EMBL/GenBank/DDBJ databases">
        <authorList>
            <person name="Jaros S."/>
            <person name="Januszkiewicz K."/>
            <person name="Wedrychowicz H."/>
        </authorList>
    </citation>
    <scope>NUCLEOTIDE SEQUENCE [LARGE SCALE GENOMIC DNA]</scope>
    <source>
        <strain evidence="13 14">DSM 4740</strain>
    </source>
</reference>
<sequence>MKPVSQITSPALLLLNENIDTDQIIPARFLRKPRNSGYHHYLLYDARYDMDGNERVDSPIPASMPPCSIVLAGHNIGCGSSREGAVYAFVDYGIQVIISTKIADIFRNNAMRNGLLPIQLEQEAFYTLVVHCQSNTQAQLSVDLERCEIRWEENNCLTFDIDEGSRERLLHGIDDIQATLAWEQDIVAFQHRYLAECPWILPNAAVSYGK</sequence>
<protein>
    <recommendedName>
        <fullName evidence="6">3-isopropylmalate dehydratase</fullName>
        <ecNumber evidence="6">4.2.1.33</ecNumber>
    </recommendedName>
</protein>
<dbReference type="Proteomes" id="UP000321726">
    <property type="component" value="Unassembled WGS sequence"/>
</dbReference>
<dbReference type="UniPathway" id="UPA00048">
    <property type="reaction ID" value="UER00071"/>
</dbReference>
<comment type="similarity">
    <text evidence="4">Belongs to the LeuD family. LeuD type 1 subfamily.</text>
</comment>
<evidence type="ECO:0000313" key="12">
    <source>
        <dbReference type="EMBL" id="GEN26068.1"/>
    </source>
</evidence>
<dbReference type="RefSeq" id="WP_073434092.1">
    <property type="nucleotide sequence ID" value="NZ_BJXU01000187.1"/>
</dbReference>
<name>A0A1M7CR59_9GAMM</name>
<evidence type="ECO:0000256" key="8">
    <source>
        <dbReference type="ARBA" id="ARBA00022605"/>
    </source>
</evidence>
<evidence type="ECO:0000256" key="7">
    <source>
        <dbReference type="ARBA" id="ARBA00022430"/>
    </source>
</evidence>
<evidence type="ECO:0000256" key="3">
    <source>
        <dbReference type="ARBA" id="ARBA00004729"/>
    </source>
</evidence>
<keyword evidence="9" id="KW-0456">Lyase</keyword>
<evidence type="ECO:0000313" key="13">
    <source>
        <dbReference type="EMBL" id="SHL69660.1"/>
    </source>
</evidence>
<dbReference type="AlphaFoldDB" id="A0A1M7CR59"/>
<dbReference type="InterPro" id="IPR004431">
    <property type="entry name" value="3-IsopropMal_deHydase_ssu"/>
</dbReference>
<organism evidence="13 14">
    <name type="scientific">Halomonas cupida</name>
    <dbReference type="NCBI Taxonomy" id="44933"/>
    <lineage>
        <taxon>Bacteria</taxon>
        <taxon>Pseudomonadati</taxon>
        <taxon>Pseudomonadota</taxon>
        <taxon>Gammaproteobacteria</taxon>
        <taxon>Oceanospirillales</taxon>
        <taxon>Halomonadaceae</taxon>
        <taxon>Halomonas</taxon>
    </lineage>
</organism>
<keyword evidence="10" id="KW-0100">Branched-chain amino acid biosynthesis</keyword>
<proteinExistence type="inferred from homology"/>
<comment type="function">
    <text evidence="2">Catalyzes the isomerization between 2-isopropylmalate and 3-isopropylmalate, via the formation of 2-isopropylmaleate.</text>
</comment>
<accession>A0A1M7CR59</accession>
<dbReference type="PANTHER" id="PTHR43345:SF5">
    <property type="entry name" value="3-ISOPROPYLMALATE DEHYDRATASE SMALL SUBUNIT"/>
    <property type="match status" value="1"/>
</dbReference>
<dbReference type="Gene3D" id="3.20.19.10">
    <property type="entry name" value="Aconitase, domain 4"/>
    <property type="match status" value="1"/>
</dbReference>
<keyword evidence="8" id="KW-0028">Amino-acid biosynthesis</keyword>
<dbReference type="OrthoDB" id="9777465at2"/>
<dbReference type="EC" id="4.2.1.33" evidence="6"/>
<evidence type="ECO:0000256" key="1">
    <source>
        <dbReference type="ARBA" id="ARBA00000491"/>
    </source>
</evidence>
<dbReference type="InterPro" id="IPR050075">
    <property type="entry name" value="LeuD"/>
</dbReference>
<keyword evidence="15" id="KW-1185">Reference proteome</keyword>
<evidence type="ECO:0000256" key="10">
    <source>
        <dbReference type="ARBA" id="ARBA00023304"/>
    </source>
</evidence>
<dbReference type="STRING" id="44933.SAMN05660971_01201"/>
<dbReference type="Proteomes" id="UP000184123">
    <property type="component" value="Unassembled WGS sequence"/>
</dbReference>
<comment type="pathway">
    <text evidence="3">Amino-acid biosynthesis; L-leucine biosynthesis; L-leucine from 3-methyl-2-oxobutanoate: step 2/4.</text>
</comment>
<dbReference type="NCBIfam" id="NF002458">
    <property type="entry name" value="PRK01641.1"/>
    <property type="match status" value="1"/>
</dbReference>
<evidence type="ECO:0000256" key="6">
    <source>
        <dbReference type="ARBA" id="ARBA00011998"/>
    </source>
</evidence>
<dbReference type="InterPro" id="IPR015928">
    <property type="entry name" value="Aconitase/3IPM_dehydase_swvl"/>
</dbReference>
<evidence type="ECO:0000256" key="4">
    <source>
        <dbReference type="ARBA" id="ARBA00009845"/>
    </source>
</evidence>
<dbReference type="Pfam" id="PF00694">
    <property type="entry name" value="Aconitase_C"/>
    <property type="match status" value="1"/>
</dbReference>
<evidence type="ECO:0000256" key="9">
    <source>
        <dbReference type="ARBA" id="ARBA00023239"/>
    </source>
</evidence>
<dbReference type="EMBL" id="BJXU01000187">
    <property type="protein sequence ID" value="GEN26068.1"/>
    <property type="molecule type" value="Genomic_DNA"/>
</dbReference>
<reference evidence="12 15" key="2">
    <citation type="submission" date="2019-07" db="EMBL/GenBank/DDBJ databases">
        <title>Whole genome shotgun sequence of Halomonas cupida NBRC 102219.</title>
        <authorList>
            <person name="Hosoyama A."/>
            <person name="Uohara A."/>
            <person name="Ohji S."/>
            <person name="Ichikawa N."/>
        </authorList>
    </citation>
    <scope>NUCLEOTIDE SEQUENCE [LARGE SCALE GENOMIC DNA]</scope>
    <source>
        <strain evidence="12 15">NBRC 102219</strain>
    </source>
</reference>
<gene>
    <name evidence="12" type="primary">leuD_2</name>
    <name evidence="12" type="ORF">HCU01_40170</name>
    <name evidence="13" type="ORF">SAMN05660971_01201</name>
</gene>
<dbReference type="GO" id="GO:0009316">
    <property type="term" value="C:3-isopropylmalate dehydratase complex"/>
    <property type="evidence" value="ECO:0007669"/>
    <property type="project" value="InterPro"/>
</dbReference>
<keyword evidence="7" id="KW-0432">Leucine biosynthesis</keyword>
<comment type="subunit">
    <text evidence="5">Heterodimer of LeuC and LeuD.</text>
</comment>
<feature type="domain" description="Aconitase A/isopropylmalate dehydratase small subunit swivel" evidence="11">
    <location>
        <begin position="15"/>
        <end position="123"/>
    </location>
</feature>
<dbReference type="NCBIfam" id="TIGR00171">
    <property type="entry name" value="leuD"/>
    <property type="match status" value="1"/>
</dbReference>